<dbReference type="PANTHER" id="PTHR41324">
    <property type="entry name" value="MEMBRANE PROTEIN-RELATED"/>
    <property type="match status" value="1"/>
</dbReference>
<dbReference type="Proteomes" id="UP000183952">
    <property type="component" value="Unassembled WGS sequence"/>
</dbReference>
<feature type="transmembrane region" description="Helical" evidence="1">
    <location>
        <begin position="66"/>
        <end position="93"/>
    </location>
</feature>
<organism evidence="2 3">
    <name type="scientific">Hathewaya proteolytica DSM 3090</name>
    <dbReference type="NCBI Taxonomy" id="1121331"/>
    <lineage>
        <taxon>Bacteria</taxon>
        <taxon>Bacillati</taxon>
        <taxon>Bacillota</taxon>
        <taxon>Clostridia</taxon>
        <taxon>Eubacteriales</taxon>
        <taxon>Clostridiaceae</taxon>
        <taxon>Hathewaya</taxon>
    </lineage>
</organism>
<dbReference type="Pfam" id="PF09991">
    <property type="entry name" value="DUF2232"/>
    <property type="match status" value="1"/>
</dbReference>
<feature type="transmembrane region" description="Helical" evidence="1">
    <location>
        <begin position="12"/>
        <end position="31"/>
    </location>
</feature>
<gene>
    <name evidence="2" type="ORF">SAMN02745248_01097</name>
</gene>
<keyword evidence="1" id="KW-0812">Transmembrane</keyword>
<proteinExistence type="predicted"/>
<accession>A0A1M6MPE7</accession>
<dbReference type="STRING" id="1121331.SAMN02745248_01097"/>
<feature type="transmembrane region" description="Helical" evidence="1">
    <location>
        <begin position="255"/>
        <end position="278"/>
    </location>
</feature>
<keyword evidence="1" id="KW-1133">Transmembrane helix</keyword>
<keyword evidence="3" id="KW-1185">Reference proteome</keyword>
<feature type="transmembrane region" description="Helical" evidence="1">
    <location>
        <begin position="284"/>
        <end position="310"/>
    </location>
</feature>
<feature type="transmembrane region" description="Helical" evidence="1">
    <location>
        <begin position="37"/>
        <end position="54"/>
    </location>
</feature>
<evidence type="ECO:0000313" key="3">
    <source>
        <dbReference type="Proteomes" id="UP000183952"/>
    </source>
</evidence>
<sequence>MVNTIWRSVNPKIENIVVLFISFISIILSGISPDITLFGMVVFPIPILLLYLKVDKIKFSIFSGLMVLASLVVNGFWGTFSCCVGTILVGIVAAEAIKRGKNGVAIVKALTLTIMIAVSIIGFVFLIKTGESLNKLLDDAQKSYEQRIDSMAQLYRDNNMSEDIVKQLLQYKSQFDINEVVNQLPYIVAFSSLIMATITYLLMRMVLSEASIKLPQKAGFGYFYFSNLYGAFLIGIFSIGIIFKSFKFQIGDVISYGAMSILMYSLILNAYATIYYFLKKKFNFNGALILAILVLSSFLVGNVTVAIAGFAEMMLNFRHLDPHSLRKVKKEH</sequence>
<keyword evidence="1" id="KW-0472">Membrane</keyword>
<dbReference type="AlphaFoldDB" id="A0A1M6MPE7"/>
<protein>
    <submittedName>
        <fullName evidence="2">Uncharacterized conserved protein YybS, DUF2232 family</fullName>
    </submittedName>
</protein>
<dbReference type="PANTHER" id="PTHR41324:SF1">
    <property type="entry name" value="DUF2232 DOMAIN-CONTAINING PROTEIN"/>
    <property type="match status" value="1"/>
</dbReference>
<feature type="transmembrane region" description="Helical" evidence="1">
    <location>
        <begin position="222"/>
        <end position="243"/>
    </location>
</feature>
<feature type="transmembrane region" description="Helical" evidence="1">
    <location>
        <begin position="105"/>
        <end position="127"/>
    </location>
</feature>
<name>A0A1M6MPE7_9CLOT</name>
<dbReference type="InterPro" id="IPR018710">
    <property type="entry name" value="DUF2232"/>
</dbReference>
<evidence type="ECO:0000256" key="1">
    <source>
        <dbReference type="SAM" id="Phobius"/>
    </source>
</evidence>
<reference evidence="2 3" key="1">
    <citation type="submission" date="2016-11" db="EMBL/GenBank/DDBJ databases">
        <authorList>
            <person name="Jaros S."/>
            <person name="Januszkiewicz K."/>
            <person name="Wedrychowicz H."/>
        </authorList>
    </citation>
    <scope>NUCLEOTIDE SEQUENCE [LARGE SCALE GENOMIC DNA]</scope>
    <source>
        <strain evidence="2 3">DSM 3090</strain>
    </source>
</reference>
<feature type="transmembrane region" description="Helical" evidence="1">
    <location>
        <begin position="184"/>
        <end position="202"/>
    </location>
</feature>
<dbReference type="EMBL" id="FRAD01000008">
    <property type="protein sequence ID" value="SHJ85358.1"/>
    <property type="molecule type" value="Genomic_DNA"/>
</dbReference>
<evidence type="ECO:0000313" key="2">
    <source>
        <dbReference type="EMBL" id="SHJ85358.1"/>
    </source>
</evidence>
<dbReference type="RefSeq" id="WP_072903131.1">
    <property type="nucleotide sequence ID" value="NZ_FRAD01000008.1"/>
</dbReference>